<reference evidence="12" key="1">
    <citation type="submission" date="2013-07" db="EMBL/GenBank/DDBJ databases">
        <authorList>
            <person name="Geib S."/>
        </authorList>
    </citation>
    <scope>NUCLEOTIDE SEQUENCE</scope>
</reference>
<evidence type="ECO:0000256" key="8">
    <source>
        <dbReference type="ARBA" id="ARBA00023033"/>
    </source>
</evidence>
<accession>W8B6F0</accession>
<dbReference type="GO" id="GO:0005506">
    <property type="term" value="F:iron ion binding"/>
    <property type="evidence" value="ECO:0007669"/>
    <property type="project" value="InterPro"/>
</dbReference>
<dbReference type="SUPFAM" id="SSF48264">
    <property type="entry name" value="Cytochrome P450"/>
    <property type="match status" value="1"/>
</dbReference>
<dbReference type="Gene3D" id="1.10.630.10">
    <property type="entry name" value="Cytochrome P450"/>
    <property type="match status" value="1"/>
</dbReference>
<evidence type="ECO:0000256" key="2">
    <source>
        <dbReference type="ARBA" id="ARBA00003690"/>
    </source>
</evidence>
<evidence type="ECO:0000256" key="1">
    <source>
        <dbReference type="ARBA" id="ARBA00001971"/>
    </source>
</evidence>
<feature type="non-terminal residue" evidence="12">
    <location>
        <position position="1"/>
    </location>
</feature>
<keyword evidence="11" id="KW-0472">Membrane</keyword>
<dbReference type="PRINTS" id="PR00385">
    <property type="entry name" value="P450"/>
</dbReference>
<evidence type="ECO:0000256" key="10">
    <source>
        <dbReference type="RuleBase" id="RU000461"/>
    </source>
</evidence>
<dbReference type="AlphaFoldDB" id="W8B6F0"/>
<comment type="cofactor">
    <cofactor evidence="1 9">
        <name>heme</name>
        <dbReference type="ChEBI" id="CHEBI:30413"/>
    </cofactor>
</comment>
<sequence>SIKNLYVFFSNQNANILIAHKYLFSSDSQATHNGFSYSNLCKMAFIIFFAIFSIFTFIIALYLKRLSKDYYLWAPCKRLKTVDGSRLSEKVYVVPGTTVFGNNFDILGSTPETIFLWCRELYRRTNGKSYILNFFRVSVYSITSPEDVQEVFQSQTLITKGVIYELARPFLGDGLLVSSDQHWHDRRKLLTPAFHFNILQSFIEVFKNESLKLIKSIKAEANGVVNLHDLIPEFTLNNVCETALGVSLDDIPGSKEYRRSIHNLELVMVNRLCNPLMYYETMFYLFGDHKKFYRDVKVAHDFSSMIIEKKREEFKSRQRAGKLDEQANKRKRYAMLDTLFYAEARGVIDHQGICDEVNTFMFEGYDTTSVCVIFTLLNLALHQDIQEKCYQEVQNLDLTTLSIFEFNQLEYLERVIKEVLRLYPSVPFIARHCAQTTEINGLILPPDTEINIHIFDIMRDERHFPDPLRFDPDRFLPENSVNRHPFAFVPFSAGSRNCIGQKFAMLEIKAILVGILQNFQLLPVTTLEEINFENGLVLRTKENVKVQMIKRKK</sequence>
<keyword evidence="4 9" id="KW-0349">Heme</keyword>
<dbReference type="GO" id="GO:0020037">
    <property type="term" value="F:heme binding"/>
    <property type="evidence" value="ECO:0007669"/>
    <property type="project" value="InterPro"/>
</dbReference>
<reference evidence="12" key="2">
    <citation type="journal article" date="2014" name="BMC Genomics">
        <title>A genomic perspective to assessing quality of mass-reared SIT flies used in Mediterranean fruit fly (Ceratitis capitata) eradication in California.</title>
        <authorList>
            <person name="Calla B."/>
            <person name="Hall B."/>
            <person name="Hou S."/>
            <person name="Geib S.M."/>
        </authorList>
    </citation>
    <scope>NUCLEOTIDE SEQUENCE</scope>
</reference>
<gene>
    <name evidence="12" type="primary">C4AC1</name>
</gene>
<feature type="transmembrane region" description="Helical" evidence="11">
    <location>
        <begin position="43"/>
        <end position="63"/>
    </location>
</feature>
<organism evidence="12">
    <name type="scientific">Ceratitis capitata</name>
    <name type="common">Mediterranean fruit fly</name>
    <name type="synonym">Tephritis capitata</name>
    <dbReference type="NCBI Taxonomy" id="7213"/>
    <lineage>
        <taxon>Eukaryota</taxon>
        <taxon>Metazoa</taxon>
        <taxon>Ecdysozoa</taxon>
        <taxon>Arthropoda</taxon>
        <taxon>Hexapoda</taxon>
        <taxon>Insecta</taxon>
        <taxon>Pterygota</taxon>
        <taxon>Neoptera</taxon>
        <taxon>Endopterygota</taxon>
        <taxon>Diptera</taxon>
        <taxon>Brachycera</taxon>
        <taxon>Muscomorpha</taxon>
        <taxon>Tephritoidea</taxon>
        <taxon>Tephritidae</taxon>
        <taxon>Ceratitis</taxon>
        <taxon>Ceratitis</taxon>
    </lineage>
</organism>
<keyword evidence="11" id="KW-1133">Transmembrane helix</keyword>
<proteinExistence type="evidence at transcript level"/>
<evidence type="ECO:0000256" key="3">
    <source>
        <dbReference type="ARBA" id="ARBA00010617"/>
    </source>
</evidence>
<evidence type="ECO:0000256" key="4">
    <source>
        <dbReference type="ARBA" id="ARBA00022617"/>
    </source>
</evidence>
<feature type="binding site" description="axial binding residue" evidence="9">
    <location>
        <position position="498"/>
    </location>
    <ligand>
        <name>heme</name>
        <dbReference type="ChEBI" id="CHEBI:30413"/>
    </ligand>
    <ligandPart>
        <name>Fe</name>
        <dbReference type="ChEBI" id="CHEBI:18248"/>
    </ligandPart>
</feature>
<keyword evidence="5 9" id="KW-0479">Metal-binding</keyword>
<dbReference type="PROSITE" id="PS00086">
    <property type="entry name" value="CYTOCHROME_P450"/>
    <property type="match status" value="1"/>
</dbReference>
<dbReference type="Pfam" id="PF00067">
    <property type="entry name" value="p450"/>
    <property type="match status" value="1"/>
</dbReference>
<dbReference type="InterPro" id="IPR050196">
    <property type="entry name" value="Cytochrome_P450_Monoox"/>
</dbReference>
<keyword evidence="7 9" id="KW-0408">Iron</keyword>
<dbReference type="InterPro" id="IPR002401">
    <property type="entry name" value="Cyt_P450_E_grp-I"/>
</dbReference>
<dbReference type="PRINTS" id="PR00463">
    <property type="entry name" value="EP450I"/>
</dbReference>
<evidence type="ECO:0000256" key="7">
    <source>
        <dbReference type="ARBA" id="ARBA00023004"/>
    </source>
</evidence>
<evidence type="ECO:0000256" key="11">
    <source>
        <dbReference type="SAM" id="Phobius"/>
    </source>
</evidence>
<evidence type="ECO:0000256" key="9">
    <source>
        <dbReference type="PIRSR" id="PIRSR602401-1"/>
    </source>
</evidence>
<dbReference type="GO" id="GO:0004497">
    <property type="term" value="F:monooxygenase activity"/>
    <property type="evidence" value="ECO:0007669"/>
    <property type="project" value="UniProtKB-KW"/>
</dbReference>
<protein>
    <submittedName>
        <fullName evidence="12">Putative cytochrome P450 4ac1</fullName>
    </submittedName>
</protein>
<comment type="similarity">
    <text evidence="3 10">Belongs to the cytochrome P450 family.</text>
</comment>
<keyword evidence="8 10" id="KW-0503">Monooxygenase</keyword>
<name>W8B6F0_CERCA</name>
<dbReference type="InterPro" id="IPR001128">
    <property type="entry name" value="Cyt_P450"/>
</dbReference>
<evidence type="ECO:0000313" key="12">
    <source>
        <dbReference type="EMBL" id="JAB94172.1"/>
    </source>
</evidence>
<evidence type="ECO:0000256" key="5">
    <source>
        <dbReference type="ARBA" id="ARBA00022723"/>
    </source>
</evidence>
<evidence type="ECO:0000256" key="6">
    <source>
        <dbReference type="ARBA" id="ARBA00023002"/>
    </source>
</evidence>
<dbReference type="InterPro" id="IPR017972">
    <property type="entry name" value="Cyt_P450_CS"/>
</dbReference>
<keyword evidence="6 10" id="KW-0560">Oxidoreductase</keyword>
<dbReference type="CDD" id="cd20628">
    <property type="entry name" value="CYP4"/>
    <property type="match status" value="1"/>
</dbReference>
<keyword evidence="11" id="KW-0812">Transmembrane</keyword>
<dbReference type="GO" id="GO:0016705">
    <property type="term" value="F:oxidoreductase activity, acting on paired donors, with incorporation or reduction of molecular oxygen"/>
    <property type="evidence" value="ECO:0007669"/>
    <property type="project" value="InterPro"/>
</dbReference>
<dbReference type="InterPro" id="IPR036396">
    <property type="entry name" value="Cyt_P450_sf"/>
</dbReference>
<dbReference type="PANTHER" id="PTHR24291">
    <property type="entry name" value="CYTOCHROME P450 FAMILY 4"/>
    <property type="match status" value="1"/>
</dbReference>
<comment type="function">
    <text evidence="2">May be involved in the metabolism of insect hormones and in the breakdown of synthetic insecticides.</text>
</comment>
<dbReference type="OrthoDB" id="1470350at2759"/>
<dbReference type="EMBL" id="GAMC01012383">
    <property type="protein sequence ID" value="JAB94172.1"/>
    <property type="molecule type" value="mRNA"/>
</dbReference>
<dbReference type="PANTHER" id="PTHR24291:SF105">
    <property type="entry name" value="CYTOCHROME P450 4P1-RELATED"/>
    <property type="match status" value="1"/>
</dbReference>